<evidence type="ECO:0000313" key="1">
    <source>
        <dbReference type="EMBL" id="KRL46917.1"/>
    </source>
</evidence>
<gene>
    <name evidence="1" type="ORF">FD37_GL000397</name>
</gene>
<dbReference type="AlphaFoldDB" id="A0A0R1QXJ2"/>
<dbReference type="PATRIC" id="fig|1423805.4.peg.404"/>
<evidence type="ECO:0000313" key="2">
    <source>
        <dbReference type="Proteomes" id="UP000051835"/>
    </source>
</evidence>
<reference evidence="1 2" key="1">
    <citation type="journal article" date="2015" name="Genome Announc.">
        <title>Expanding the biotechnology potential of lactobacilli through comparative genomics of 213 strains and associated genera.</title>
        <authorList>
            <person name="Sun Z."/>
            <person name="Harris H.M."/>
            <person name="McCann A."/>
            <person name="Guo C."/>
            <person name="Argimon S."/>
            <person name="Zhang W."/>
            <person name="Yang X."/>
            <person name="Jeffery I.B."/>
            <person name="Cooney J.C."/>
            <person name="Kagawa T.F."/>
            <person name="Liu W."/>
            <person name="Song Y."/>
            <person name="Salvetti E."/>
            <person name="Wrobel A."/>
            <person name="Rasinkangas P."/>
            <person name="Parkhill J."/>
            <person name="Rea M.C."/>
            <person name="O'Sullivan O."/>
            <person name="Ritari J."/>
            <person name="Douillard F.P."/>
            <person name="Paul Ross R."/>
            <person name="Yang R."/>
            <person name="Briner A.E."/>
            <person name="Felis G.E."/>
            <person name="de Vos W.M."/>
            <person name="Barrangou R."/>
            <person name="Klaenhammer T.R."/>
            <person name="Caufield P.W."/>
            <person name="Cui Y."/>
            <person name="Zhang H."/>
            <person name="O'Toole P.W."/>
        </authorList>
    </citation>
    <scope>NUCLEOTIDE SEQUENCE [LARGE SCALE GENOMIC DNA]</scope>
    <source>
        <strain evidence="1 2">DSM 15429</strain>
    </source>
</reference>
<comment type="caution">
    <text evidence="1">The sequence shown here is derived from an EMBL/GenBank/DDBJ whole genome shotgun (WGS) entry which is preliminary data.</text>
</comment>
<organism evidence="1 2">
    <name type="scientific">Levilactobacillus spicheri DSM 15429</name>
    <dbReference type="NCBI Taxonomy" id="1423805"/>
    <lineage>
        <taxon>Bacteria</taxon>
        <taxon>Bacillati</taxon>
        <taxon>Bacillota</taxon>
        <taxon>Bacilli</taxon>
        <taxon>Lactobacillales</taxon>
        <taxon>Lactobacillaceae</taxon>
        <taxon>Levilactobacillus</taxon>
    </lineage>
</organism>
<accession>A0A0R1QXJ2</accession>
<protein>
    <submittedName>
        <fullName evidence="1">Uncharacterized protein</fullName>
    </submittedName>
</protein>
<proteinExistence type="predicted"/>
<dbReference type="Proteomes" id="UP000051835">
    <property type="component" value="Unassembled WGS sequence"/>
</dbReference>
<name>A0A0R1QXJ2_9LACO</name>
<dbReference type="EMBL" id="AZFC01000035">
    <property type="protein sequence ID" value="KRL46917.1"/>
    <property type="molecule type" value="Genomic_DNA"/>
</dbReference>
<sequence>MKNSFRANQNGLERGGHDWKPETQVFQFGLFLSRRKTPAKENITPEPILVGPPASATLAI</sequence>